<evidence type="ECO:0000313" key="6">
    <source>
        <dbReference type="EMBL" id="KAG9439848.1"/>
    </source>
</evidence>
<proteinExistence type="predicted"/>
<dbReference type="InterPro" id="IPR002893">
    <property type="entry name" value="Znf_MYND"/>
</dbReference>
<accession>A0AAV7DXY0</accession>
<dbReference type="InterPro" id="IPR046824">
    <property type="entry name" value="Mss51-like_C"/>
</dbReference>
<dbReference type="EMBL" id="JAINDJ010000008">
    <property type="protein sequence ID" value="KAG9439848.1"/>
    <property type="molecule type" value="Genomic_DNA"/>
</dbReference>
<keyword evidence="3" id="KW-0862">Zinc</keyword>
<comment type="caution">
    <text evidence="6">The sequence shown here is derived from an EMBL/GenBank/DDBJ whole genome shotgun (WGS) entry which is preliminary data.</text>
</comment>
<dbReference type="AlphaFoldDB" id="A0AAV7DXY0"/>
<dbReference type="Proteomes" id="UP000825729">
    <property type="component" value="Unassembled WGS sequence"/>
</dbReference>
<dbReference type="PANTHER" id="PTHR47570">
    <property type="entry name" value="ZINC ION BINDING PROTEIN"/>
    <property type="match status" value="1"/>
</dbReference>
<dbReference type="Pfam" id="PF01753">
    <property type="entry name" value="zf-MYND"/>
    <property type="match status" value="1"/>
</dbReference>
<evidence type="ECO:0000256" key="4">
    <source>
        <dbReference type="PROSITE-ProRule" id="PRU00134"/>
    </source>
</evidence>
<dbReference type="PANTHER" id="PTHR47570:SF1">
    <property type="entry name" value="ZINC ION BINDING PROTEIN"/>
    <property type="match status" value="1"/>
</dbReference>
<dbReference type="SUPFAM" id="SSF144232">
    <property type="entry name" value="HIT/MYND zinc finger-like"/>
    <property type="match status" value="1"/>
</dbReference>
<dbReference type="Pfam" id="PF20179">
    <property type="entry name" value="MSS51_C"/>
    <property type="match status" value="1"/>
</dbReference>
<evidence type="ECO:0000313" key="7">
    <source>
        <dbReference type="Proteomes" id="UP000825729"/>
    </source>
</evidence>
<keyword evidence="2 4" id="KW-0863">Zinc-finger</keyword>
<gene>
    <name evidence="6" type="ORF">H6P81_020013</name>
</gene>
<sequence length="361" mass="40887">MDCSAVGCGRPGSRRCGICGAVAYCSRSHQVSHWNDHEKECRRLEQQMKRVDVLNDFPFTFTVEATQQICEKLLTRCSFLMRRGLHEIGMWKLECGCMPLLSSADHSRVYNDWDLPSIMCPCSEPKSPMPKCLSWNDYYNWRCLPLHSPVALLLHWPLTIYESIQLSRIVVPTSDVHCRFHILYLGPDKELLQLGIFQELQALLCCPVHIDFVGPAVPQYRDGEKIDTNGYAHCSDAGCSCKLPNNGTSRLTMQLWKGLYHERHKDVVKDSFPHLIVAPNAGIAAYTSWLPTIELIRMMDVPSIFSDYCEEAALLAANCIGQVTGQSLRYPIQLNPFRQPLAVADSALYLPCYSNCFLFGM</sequence>
<keyword evidence="7" id="KW-1185">Reference proteome</keyword>
<dbReference type="GO" id="GO:0008270">
    <property type="term" value="F:zinc ion binding"/>
    <property type="evidence" value="ECO:0007669"/>
    <property type="project" value="UniProtKB-KW"/>
</dbReference>
<evidence type="ECO:0000259" key="5">
    <source>
        <dbReference type="PROSITE" id="PS50865"/>
    </source>
</evidence>
<reference evidence="6 7" key="1">
    <citation type="submission" date="2021-07" db="EMBL/GenBank/DDBJ databases">
        <title>The Aristolochia fimbriata genome: insights into angiosperm evolution, floral development and chemical biosynthesis.</title>
        <authorList>
            <person name="Jiao Y."/>
        </authorList>
    </citation>
    <scope>NUCLEOTIDE SEQUENCE [LARGE SCALE GENOMIC DNA]</scope>
    <source>
        <strain evidence="6">IBCAS-2021</strain>
        <tissue evidence="6">Leaf</tissue>
    </source>
</reference>
<organism evidence="6 7">
    <name type="scientific">Aristolochia fimbriata</name>
    <name type="common">White veined hardy Dutchman's pipe vine</name>
    <dbReference type="NCBI Taxonomy" id="158543"/>
    <lineage>
        <taxon>Eukaryota</taxon>
        <taxon>Viridiplantae</taxon>
        <taxon>Streptophyta</taxon>
        <taxon>Embryophyta</taxon>
        <taxon>Tracheophyta</taxon>
        <taxon>Spermatophyta</taxon>
        <taxon>Magnoliopsida</taxon>
        <taxon>Magnoliidae</taxon>
        <taxon>Piperales</taxon>
        <taxon>Aristolochiaceae</taxon>
        <taxon>Aristolochia</taxon>
    </lineage>
</organism>
<dbReference type="PROSITE" id="PS50865">
    <property type="entry name" value="ZF_MYND_2"/>
    <property type="match status" value="1"/>
</dbReference>
<evidence type="ECO:0000256" key="1">
    <source>
        <dbReference type="ARBA" id="ARBA00022723"/>
    </source>
</evidence>
<name>A0AAV7DXY0_ARIFI</name>
<evidence type="ECO:0000256" key="2">
    <source>
        <dbReference type="ARBA" id="ARBA00022771"/>
    </source>
</evidence>
<protein>
    <recommendedName>
        <fullName evidence="5">MYND-type domain-containing protein</fullName>
    </recommendedName>
</protein>
<keyword evidence="1" id="KW-0479">Metal-binding</keyword>
<evidence type="ECO:0000256" key="3">
    <source>
        <dbReference type="ARBA" id="ARBA00022833"/>
    </source>
</evidence>
<feature type="domain" description="MYND-type" evidence="5">
    <location>
        <begin position="5"/>
        <end position="41"/>
    </location>
</feature>
<dbReference type="Gene3D" id="6.10.140.2220">
    <property type="match status" value="1"/>
</dbReference>